<name>A0A3M9NQY3_9BACT</name>
<dbReference type="InterPro" id="IPR000073">
    <property type="entry name" value="AB_hydrolase_1"/>
</dbReference>
<sequence length="142" mass="16613">MTFGKYKHEGAVSSDPEHQRLCSKVPYGFLYVYNPNNFLSRGRKPYPNSFNSKLYYQMVGRDGDFLVGSDIGTFDYRRELKNLKMPVLIYGGRYDRVAVPVMMEKYKEYCPQAKFVMFEKSGHNPQIEEPSKLFSFIESFLN</sequence>
<accession>A0A3M9NQY3</accession>
<reference evidence="2 3" key="1">
    <citation type="submission" date="2018-11" db="EMBL/GenBank/DDBJ databases">
        <title>Draft genome sequence of Ferruginibacter sp. BO-59.</title>
        <authorList>
            <person name="Im W.T."/>
        </authorList>
    </citation>
    <scope>NUCLEOTIDE SEQUENCE [LARGE SCALE GENOMIC DNA]</scope>
    <source>
        <strain evidence="2 3">BO-59</strain>
    </source>
</reference>
<dbReference type="AlphaFoldDB" id="A0A3M9NQY3"/>
<dbReference type="SUPFAM" id="SSF53474">
    <property type="entry name" value="alpha/beta-Hydrolases"/>
    <property type="match status" value="1"/>
</dbReference>
<comment type="caution">
    <text evidence="2">The sequence shown here is derived from an EMBL/GenBank/DDBJ whole genome shotgun (WGS) entry which is preliminary data.</text>
</comment>
<evidence type="ECO:0000313" key="3">
    <source>
        <dbReference type="Proteomes" id="UP000267223"/>
    </source>
</evidence>
<gene>
    <name evidence="2" type="ORF">EFY79_02745</name>
</gene>
<dbReference type="InterPro" id="IPR029058">
    <property type="entry name" value="AB_hydrolase_fold"/>
</dbReference>
<keyword evidence="3" id="KW-1185">Reference proteome</keyword>
<keyword evidence="2" id="KW-0378">Hydrolase</keyword>
<dbReference type="Gene3D" id="3.40.50.1820">
    <property type="entry name" value="alpha/beta hydrolase"/>
    <property type="match status" value="1"/>
</dbReference>
<dbReference type="Proteomes" id="UP000267223">
    <property type="component" value="Unassembled WGS sequence"/>
</dbReference>
<dbReference type="Pfam" id="PF00561">
    <property type="entry name" value="Abhydrolase_1"/>
    <property type="match status" value="1"/>
</dbReference>
<organism evidence="2 3">
    <name type="scientific">Hanamia caeni</name>
    <dbReference type="NCBI Taxonomy" id="2294116"/>
    <lineage>
        <taxon>Bacteria</taxon>
        <taxon>Pseudomonadati</taxon>
        <taxon>Bacteroidota</taxon>
        <taxon>Chitinophagia</taxon>
        <taxon>Chitinophagales</taxon>
        <taxon>Chitinophagaceae</taxon>
        <taxon>Hanamia</taxon>
    </lineage>
</organism>
<dbReference type="GO" id="GO:0016787">
    <property type="term" value="F:hydrolase activity"/>
    <property type="evidence" value="ECO:0007669"/>
    <property type="project" value="UniProtKB-KW"/>
</dbReference>
<proteinExistence type="predicted"/>
<feature type="domain" description="AB hydrolase-1" evidence="1">
    <location>
        <begin position="33"/>
        <end position="130"/>
    </location>
</feature>
<protein>
    <submittedName>
        <fullName evidence="2">Alpha/beta fold hydrolase</fullName>
    </submittedName>
</protein>
<dbReference type="EMBL" id="RJJR01000001">
    <property type="protein sequence ID" value="RNI40232.1"/>
    <property type="molecule type" value="Genomic_DNA"/>
</dbReference>
<evidence type="ECO:0000313" key="2">
    <source>
        <dbReference type="EMBL" id="RNI40232.1"/>
    </source>
</evidence>
<evidence type="ECO:0000259" key="1">
    <source>
        <dbReference type="Pfam" id="PF00561"/>
    </source>
</evidence>